<dbReference type="SMART" id="SM00516">
    <property type="entry name" value="SEC14"/>
    <property type="match status" value="1"/>
</dbReference>
<dbReference type="SUPFAM" id="SSF52087">
    <property type="entry name" value="CRAL/TRIO domain"/>
    <property type="match status" value="1"/>
</dbReference>
<dbReference type="AlphaFoldDB" id="A0A9Q0MG18"/>
<dbReference type="Proteomes" id="UP001142055">
    <property type="component" value="Chromosome 1"/>
</dbReference>
<dbReference type="InterPro" id="IPR001251">
    <property type="entry name" value="CRAL-TRIO_dom"/>
</dbReference>
<organism evidence="2 3">
    <name type="scientific">Blomia tropicalis</name>
    <name type="common">Mite</name>
    <dbReference type="NCBI Taxonomy" id="40697"/>
    <lineage>
        <taxon>Eukaryota</taxon>
        <taxon>Metazoa</taxon>
        <taxon>Ecdysozoa</taxon>
        <taxon>Arthropoda</taxon>
        <taxon>Chelicerata</taxon>
        <taxon>Arachnida</taxon>
        <taxon>Acari</taxon>
        <taxon>Acariformes</taxon>
        <taxon>Sarcoptiformes</taxon>
        <taxon>Astigmata</taxon>
        <taxon>Glycyphagoidea</taxon>
        <taxon>Echimyopodidae</taxon>
        <taxon>Blomia</taxon>
    </lineage>
</organism>
<comment type="caution">
    <text evidence="2">The sequence shown here is derived from an EMBL/GenBank/DDBJ whole genome shotgun (WGS) entry which is preliminary data.</text>
</comment>
<dbReference type="OMA" id="HRHINGV"/>
<gene>
    <name evidence="2" type="ORF">RDWZM_003878</name>
</gene>
<keyword evidence="3" id="KW-1185">Reference proteome</keyword>
<feature type="domain" description="CRAL-TRIO" evidence="1">
    <location>
        <begin position="7"/>
        <end position="170"/>
    </location>
</feature>
<name>A0A9Q0MG18_BLOTA</name>
<evidence type="ECO:0000313" key="2">
    <source>
        <dbReference type="EMBL" id="KAJ6225333.1"/>
    </source>
</evidence>
<dbReference type="InterPro" id="IPR052432">
    <property type="entry name" value="PITP/CRAL-TRIO"/>
</dbReference>
<dbReference type="Gene3D" id="3.40.525.10">
    <property type="entry name" value="CRAL-TRIO lipid binding domain"/>
    <property type="match status" value="1"/>
</dbReference>
<dbReference type="CDD" id="cd00170">
    <property type="entry name" value="SEC14"/>
    <property type="match status" value="1"/>
</dbReference>
<dbReference type="InterPro" id="IPR036865">
    <property type="entry name" value="CRAL-TRIO_dom_sf"/>
</dbReference>
<dbReference type="PANTHER" id="PTHR46590:SF1">
    <property type="entry name" value="PHOSPHATIDYLINOSITOL TRANSFER PROTEIN CSR1"/>
    <property type="match status" value="1"/>
</dbReference>
<evidence type="ECO:0000259" key="1">
    <source>
        <dbReference type="PROSITE" id="PS50191"/>
    </source>
</evidence>
<dbReference type="Pfam" id="PF00650">
    <property type="entry name" value="CRAL_TRIO"/>
    <property type="match status" value="1"/>
</dbReference>
<dbReference type="PROSITE" id="PS50191">
    <property type="entry name" value="CRAL_TRIO"/>
    <property type="match status" value="1"/>
</dbReference>
<accession>A0A9Q0MG18</accession>
<dbReference type="EMBL" id="JAPWDV010000001">
    <property type="protein sequence ID" value="KAJ6225333.1"/>
    <property type="molecule type" value="Genomic_DNA"/>
</dbReference>
<proteinExistence type="predicted"/>
<reference evidence="2" key="1">
    <citation type="submission" date="2022-12" db="EMBL/GenBank/DDBJ databases">
        <title>Genome assemblies of Blomia tropicalis.</title>
        <authorList>
            <person name="Cui Y."/>
        </authorList>
    </citation>
    <scope>NUCLEOTIDE SEQUENCE</scope>
    <source>
        <tissue evidence="2">Adult mites</tissue>
    </source>
</reference>
<sequence length="211" mass="24918">MRLDNVLSTEIFMVHPFDWEGTDRNGYRTFIIRIKYYRKIPQMEYVIKRGVMYFMEQLDLEYERGQIDGVTIVWDCQGLSMQSFELDLLQFLAKTVPTMYSGMVRLTLIYELPFLFGYLFKIFETWAPNVTDKDGNKIKLFHSVTPKTIENFIERQEIPEFMGGERLINRTAPPGMKTFAQLAATELKNLEEKNINKILEHIEKTIEAKDF</sequence>
<dbReference type="PANTHER" id="PTHR46590">
    <property type="entry name" value="PHOSPHATIDYLINOSITOL TRANSFER PROTEIN CSR1-RELATED"/>
    <property type="match status" value="1"/>
</dbReference>
<evidence type="ECO:0000313" key="3">
    <source>
        <dbReference type="Proteomes" id="UP001142055"/>
    </source>
</evidence>
<protein>
    <recommendedName>
        <fullName evidence="1">CRAL-TRIO domain-containing protein</fullName>
    </recommendedName>
</protein>